<dbReference type="PANTHER" id="PTHR10699:SF11">
    <property type="entry name" value="IGLOO, ISOFORM A"/>
    <property type="match status" value="1"/>
</dbReference>
<dbReference type="AlphaFoldDB" id="A0AAW1TTX2"/>
<evidence type="ECO:0000313" key="3">
    <source>
        <dbReference type="Proteomes" id="UP001431783"/>
    </source>
</evidence>
<dbReference type="SUPFAM" id="SSF47391">
    <property type="entry name" value="Dimerization-anchoring domain of cAMP-dependent PK regulatory subunit"/>
    <property type="match status" value="1"/>
</dbReference>
<dbReference type="Pfam" id="PF02197">
    <property type="entry name" value="RIIa"/>
    <property type="match status" value="1"/>
</dbReference>
<dbReference type="PROSITE" id="PS50096">
    <property type="entry name" value="IQ"/>
    <property type="match status" value="1"/>
</dbReference>
<organism evidence="2 3">
    <name type="scientific">Henosepilachna vigintioctopunctata</name>
    <dbReference type="NCBI Taxonomy" id="420089"/>
    <lineage>
        <taxon>Eukaryota</taxon>
        <taxon>Metazoa</taxon>
        <taxon>Ecdysozoa</taxon>
        <taxon>Arthropoda</taxon>
        <taxon>Hexapoda</taxon>
        <taxon>Insecta</taxon>
        <taxon>Pterygota</taxon>
        <taxon>Neoptera</taxon>
        <taxon>Endopterygota</taxon>
        <taxon>Coleoptera</taxon>
        <taxon>Polyphaga</taxon>
        <taxon>Cucujiformia</taxon>
        <taxon>Coccinelloidea</taxon>
        <taxon>Coccinellidae</taxon>
        <taxon>Epilachninae</taxon>
        <taxon>Epilachnini</taxon>
        <taxon>Henosepilachna</taxon>
    </lineage>
</organism>
<evidence type="ECO:0000259" key="1">
    <source>
        <dbReference type="Pfam" id="PF02197"/>
    </source>
</evidence>
<dbReference type="PANTHER" id="PTHR10699">
    <property type="entry name" value="NEUROMODULIN"/>
    <property type="match status" value="1"/>
</dbReference>
<reference evidence="2 3" key="1">
    <citation type="submission" date="2023-03" db="EMBL/GenBank/DDBJ databases">
        <title>Genome insight into feeding habits of ladybird beetles.</title>
        <authorList>
            <person name="Li H.-S."/>
            <person name="Huang Y.-H."/>
            <person name="Pang H."/>
        </authorList>
    </citation>
    <scope>NUCLEOTIDE SEQUENCE [LARGE SCALE GENOMIC DNA]</scope>
    <source>
        <strain evidence="2">SYSU_2023b</strain>
        <tissue evidence="2">Whole body</tissue>
    </source>
</reference>
<comment type="caution">
    <text evidence="2">The sequence shown here is derived from an EMBL/GenBank/DDBJ whole genome shotgun (WGS) entry which is preliminary data.</text>
</comment>
<dbReference type="InterPro" id="IPR000048">
    <property type="entry name" value="IQ_motif_EF-hand-BS"/>
</dbReference>
<sequence length="348" mass="39738">MDVTIQRHYAKFIYVVPDGLRELMSDITREVLRSQPTDLYTFIADYLDALMITRENARVASSLVVDIVQISETTAELLEKSGMKRSEANRAACVIQQRFKKMMETKRHDKKSAPLDAKAIVDGILEEAHITKERAHSASIIVQKAYRSFMQREQHRRELLSGFIDWRVAARSAIALYRKTGVTYEEAHRAATLIKSAYKGYYQRKVMSRLVEEIKAGESVECLCDMYSIDVPAIEPARPASEECICSIESEDILEAELRDEGCLCEYTSSELIKMGRGEKIITDAGFEPLAPDEEDDEEGYCYCEKNPDHPDRAVRLIEPNESDNATIDRPVDFHFDDEETVEEDENQ</sequence>
<dbReference type="Gene3D" id="1.20.5.190">
    <property type="match status" value="1"/>
</dbReference>
<evidence type="ECO:0000313" key="2">
    <source>
        <dbReference type="EMBL" id="KAK9875021.1"/>
    </source>
</evidence>
<keyword evidence="3" id="KW-1185">Reference proteome</keyword>
<dbReference type="SMART" id="SM00015">
    <property type="entry name" value="IQ"/>
    <property type="match status" value="2"/>
</dbReference>
<dbReference type="CDD" id="cd12084">
    <property type="entry name" value="DD_RII_PKA-like"/>
    <property type="match status" value="1"/>
</dbReference>
<dbReference type="Gene3D" id="1.20.890.10">
    <property type="entry name" value="cAMP-dependent protein kinase regulatory subunit, dimerization-anchoring domain"/>
    <property type="match status" value="1"/>
</dbReference>
<gene>
    <name evidence="2" type="ORF">WA026_005831</name>
</gene>
<dbReference type="EMBL" id="JARQZJ010000032">
    <property type="protein sequence ID" value="KAK9875021.1"/>
    <property type="molecule type" value="Genomic_DNA"/>
</dbReference>
<dbReference type="GO" id="GO:0005516">
    <property type="term" value="F:calmodulin binding"/>
    <property type="evidence" value="ECO:0007669"/>
    <property type="project" value="TreeGrafter"/>
</dbReference>
<dbReference type="InterPro" id="IPR003117">
    <property type="entry name" value="cAMP_dep_PK_reg_su_I/II_a/b"/>
</dbReference>
<dbReference type="Proteomes" id="UP001431783">
    <property type="component" value="Unassembled WGS sequence"/>
</dbReference>
<protein>
    <recommendedName>
        <fullName evidence="1">RIIa domain-containing protein</fullName>
    </recommendedName>
</protein>
<name>A0AAW1TTX2_9CUCU</name>
<proteinExistence type="predicted"/>
<feature type="domain" description="RIIa" evidence="1">
    <location>
        <begin position="19"/>
        <end position="46"/>
    </location>
</feature>
<accession>A0AAW1TTX2</accession>